<feature type="binding site" evidence="5">
    <location>
        <position position="345"/>
    </location>
    <ligand>
        <name>S-adenosyl-L-methionine</name>
        <dbReference type="ChEBI" id="CHEBI:59789"/>
    </ligand>
</feature>
<dbReference type="GO" id="GO:0000049">
    <property type="term" value="F:tRNA binding"/>
    <property type="evidence" value="ECO:0007669"/>
    <property type="project" value="TreeGrafter"/>
</dbReference>
<dbReference type="Gene3D" id="2.40.50.1070">
    <property type="match status" value="1"/>
</dbReference>
<organism evidence="7 8">
    <name type="scientific">Triparma laevis f. longispina</name>
    <dbReference type="NCBI Taxonomy" id="1714387"/>
    <lineage>
        <taxon>Eukaryota</taxon>
        <taxon>Sar</taxon>
        <taxon>Stramenopiles</taxon>
        <taxon>Ochrophyta</taxon>
        <taxon>Bolidophyceae</taxon>
        <taxon>Parmales</taxon>
        <taxon>Triparmaceae</taxon>
        <taxon>Triparma</taxon>
    </lineage>
</organism>
<dbReference type="SUPFAM" id="SSF53335">
    <property type="entry name" value="S-adenosyl-L-methionine-dependent methyltransferases"/>
    <property type="match status" value="1"/>
</dbReference>
<comment type="caution">
    <text evidence="7">The sequence shown here is derived from an EMBL/GenBank/DDBJ whole genome shotgun (WGS) entry which is preliminary data.</text>
</comment>
<dbReference type="PROSITE" id="PS01230">
    <property type="entry name" value="TRMA_1"/>
    <property type="match status" value="1"/>
</dbReference>
<keyword evidence="2 5" id="KW-0808">Transferase</keyword>
<dbReference type="Proteomes" id="UP001165122">
    <property type="component" value="Unassembled WGS sequence"/>
</dbReference>
<accession>A0A9W6ZCQ9</accession>
<proteinExistence type="inferred from homology"/>
<keyword evidence="3 5" id="KW-0949">S-adenosyl-L-methionine</keyword>
<dbReference type="PANTHER" id="PTHR47790">
    <property type="entry name" value="TRNA/TMRNA (URACIL-C(5))-METHYLTRANSFERASE"/>
    <property type="match status" value="1"/>
</dbReference>
<sequence length="417" mass="46830">MSAFSPTPTPVLPGYECQLSSDAVAHSSQKLDSTLLDFSHVPPSRLQKLPSTLSETLAYRCTCGFQIIDSSQLPPPSFPPKSDPSSSTHNLVYCMRNNFTPVSLLTDRFPIANNLIQKTMESLIIALREVFKADKEHAAVGNLTSCKFVSSWDEREIFVTFSYSDTISNSSEWLNFFRPLLPLHNITSLTARFQKQSLSLGREIKKINDRIVIKGTEIIYEKPEDAFCHPNRETMEKALEWLCDKIGSVKNGRILEMYCGSGAHTIALARCVEIEKILCVEIDQRLVDYCNSNIVKNNVQDKVKCVKGDAGKISSRLMRRRMKGGVENSTSPLDFVERFNCLLVDPPRSGLDGSVKKLAMSGEFEDMFYVSCGRSALVEDLKVLCEVFEVESLCVTDLFPRTDSVETLVHLKKKKKE</sequence>
<dbReference type="Gene3D" id="3.40.50.150">
    <property type="entry name" value="Vaccinia Virus protein VP39"/>
    <property type="match status" value="1"/>
</dbReference>
<feature type="binding site" evidence="5">
    <location>
        <position position="258"/>
    </location>
    <ligand>
        <name>S-adenosyl-L-methionine</name>
        <dbReference type="ChEBI" id="CHEBI:59789"/>
    </ligand>
</feature>
<dbReference type="GO" id="GO:0008033">
    <property type="term" value="P:tRNA processing"/>
    <property type="evidence" value="ECO:0007669"/>
    <property type="project" value="UniProtKB-KW"/>
</dbReference>
<dbReference type="EMBL" id="BRXW01000376">
    <property type="protein sequence ID" value="GMH48907.1"/>
    <property type="molecule type" value="Genomic_DNA"/>
</dbReference>
<dbReference type="InterPro" id="IPR029063">
    <property type="entry name" value="SAM-dependent_MTases_sf"/>
</dbReference>
<evidence type="ECO:0000256" key="5">
    <source>
        <dbReference type="PROSITE-ProRule" id="PRU01024"/>
    </source>
</evidence>
<name>A0A9W6ZCQ9_9STRA</name>
<dbReference type="GO" id="GO:0005829">
    <property type="term" value="C:cytosol"/>
    <property type="evidence" value="ECO:0007669"/>
    <property type="project" value="TreeGrafter"/>
</dbReference>
<evidence type="ECO:0000256" key="1">
    <source>
        <dbReference type="ARBA" id="ARBA00022603"/>
    </source>
</evidence>
<protein>
    <submittedName>
        <fullName evidence="7">Uncharacterized protein</fullName>
    </submittedName>
</protein>
<dbReference type="PANTHER" id="PTHR47790:SF2">
    <property type="entry name" value="TRNA_TMRNA (URACIL-C(5))-METHYLTRANSFERASE"/>
    <property type="match status" value="1"/>
</dbReference>
<evidence type="ECO:0000256" key="2">
    <source>
        <dbReference type="ARBA" id="ARBA00022679"/>
    </source>
</evidence>
<feature type="active site" description="Nucleophile" evidence="5">
    <location>
        <position position="372"/>
    </location>
</feature>
<gene>
    <name evidence="7" type="ORF">TrLO_g14414</name>
</gene>
<feature type="binding site" evidence="5">
    <location>
        <position position="281"/>
    </location>
    <ligand>
        <name>S-adenosyl-L-methionine</name>
        <dbReference type="ChEBI" id="CHEBI:59789"/>
    </ligand>
</feature>
<dbReference type="PROSITE" id="PS51687">
    <property type="entry name" value="SAM_MT_RNA_M5U"/>
    <property type="match status" value="1"/>
</dbReference>
<dbReference type="InterPro" id="IPR010280">
    <property type="entry name" value="U5_MeTrfase_fam"/>
</dbReference>
<evidence type="ECO:0000256" key="6">
    <source>
        <dbReference type="PROSITE-ProRule" id="PRU10015"/>
    </source>
</evidence>
<dbReference type="OrthoDB" id="10250660at2759"/>
<reference evidence="8" key="1">
    <citation type="journal article" date="2023" name="Commun. Biol.">
        <title>Genome analysis of Parmales, the sister group of diatoms, reveals the evolutionary specialization of diatoms from phago-mixotrophs to photoautotrophs.</title>
        <authorList>
            <person name="Ban H."/>
            <person name="Sato S."/>
            <person name="Yoshikawa S."/>
            <person name="Yamada K."/>
            <person name="Nakamura Y."/>
            <person name="Ichinomiya M."/>
            <person name="Sato N."/>
            <person name="Blanc-Mathieu R."/>
            <person name="Endo H."/>
            <person name="Kuwata A."/>
            <person name="Ogata H."/>
        </authorList>
    </citation>
    <scope>NUCLEOTIDE SEQUENCE [LARGE SCALE GENOMIC DNA]</scope>
    <source>
        <strain evidence="8">NIES 3700</strain>
    </source>
</reference>
<dbReference type="AlphaFoldDB" id="A0A9W6ZCQ9"/>
<evidence type="ECO:0000313" key="8">
    <source>
        <dbReference type="Proteomes" id="UP001165122"/>
    </source>
</evidence>
<dbReference type="Pfam" id="PF05958">
    <property type="entry name" value="tRNA_U5-meth_tr"/>
    <property type="match status" value="1"/>
</dbReference>
<dbReference type="GO" id="GO:0019843">
    <property type="term" value="F:rRNA binding"/>
    <property type="evidence" value="ECO:0007669"/>
    <property type="project" value="TreeGrafter"/>
</dbReference>
<evidence type="ECO:0000256" key="4">
    <source>
        <dbReference type="ARBA" id="ARBA00022694"/>
    </source>
</evidence>
<comment type="caution">
    <text evidence="5">Lacks conserved residue(s) required for the propagation of feature annotation.</text>
</comment>
<evidence type="ECO:0000313" key="7">
    <source>
        <dbReference type="EMBL" id="GMH48907.1"/>
    </source>
</evidence>
<dbReference type="CDD" id="cd02440">
    <property type="entry name" value="AdoMet_MTases"/>
    <property type="match status" value="1"/>
</dbReference>
<dbReference type="InterPro" id="IPR011869">
    <property type="entry name" value="TrmA_MeTrfase"/>
</dbReference>
<evidence type="ECO:0000256" key="3">
    <source>
        <dbReference type="ARBA" id="ARBA00022691"/>
    </source>
</evidence>
<comment type="similarity">
    <text evidence="5">Belongs to the class I-like SAM-binding methyltransferase superfamily. RNA M5U methyltransferase family.</text>
</comment>
<feature type="active site" evidence="6">
    <location>
        <position position="372"/>
    </location>
</feature>
<dbReference type="GO" id="GO:0032259">
    <property type="term" value="P:methylation"/>
    <property type="evidence" value="ECO:0007669"/>
    <property type="project" value="UniProtKB-KW"/>
</dbReference>
<dbReference type="GO" id="GO:0030697">
    <property type="term" value="F:tRNA (uracil(54)-C5)-methyltransferase activity, S-adenosyl methionine-dependent"/>
    <property type="evidence" value="ECO:0007669"/>
    <property type="project" value="InterPro"/>
</dbReference>
<keyword evidence="8" id="KW-1185">Reference proteome</keyword>
<dbReference type="InterPro" id="IPR030390">
    <property type="entry name" value="MeTrfase_TrmA_AS"/>
</dbReference>
<keyword evidence="4" id="KW-0819">tRNA processing</keyword>
<keyword evidence="1 5" id="KW-0489">Methyltransferase</keyword>